<organism evidence="2 3">
    <name type="scientific">Streptomyces viridochromogenes</name>
    <dbReference type="NCBI Taxonomy" id="1938"/>
    <lineage>
        <taxon>Bacteria</taxon>
        <taxon>Bacillati</taxon>
        <taxon>Actinomycetota</taxon>
        <taxon>Actinomycetes</taxon>
        <taxon>Kitasatosporales</taxon>
        <taxon>Streptomycetaceae</taxon>
        <taxon>Streptomyces</taxon>
    </lineage>
</organism>
<evidence type="ECO:0000313" key="2">
    <source>
        <dbReference type="EMBL" id="KMS75697.1"/>
    </source>
</evidence>
<dbReference type="AlphaFoldDB" id="A0A0J7ZJU3"/>
<comment type="caution">
    <text evidence="2">The sequence shown here is derived from an EMBL/GenBank/DDBJ whole genome shotgun (WGS) entry which is preliminary data.</text>
</comment>
<dbReference type="PATRIC" id="fig|1938.3.peg.5906"/>
<feature type="compositionally biased region" description="Basic and acidic residues" evidence="1">
    <location>
        <begin position="191"/>
        <end position="202"/>
    </location>
</feature>
<name>A0A0J7ZJU3_STRVR</name>
<evidence type="ECO:0000256" key="1">
    <source>
        <dbReference type="SAM" id="MobiDB-lite"/>
    </source>
</evidence>
<accession>A0A0J7ZJU3</accession>
<gene>
    <name evidence="2" type="ORF">ACM01_07920</name>
</gene>
<evidence type="ECO:0000313" key="3">
    <source>
        <dbReference type="Proteomes" id="UP000037432"/>
    </source>
</evidence>
<reference evidence="2 3" key="1">
    <citation type="submission" date="2015-06" db="EMBL/GenBank/DDBJ databases">
        <authorList>
            <person name="Ju K.-S."/>
            <person name="Doroghazi J.R."/>
            <person name="Metcalf W.W."/>
        </authorList>
    </citation>
    <scope>NUCLEOTIDE SEQUENCE [LARGE SCALE GENOMIC DNA]</scope>
    <source>
        <strain evidence="2 3">NRRL 3414</strain>
    </source>
</reference>
<dbReference type="EMBL" id="LFNT01000006">
    <property type="protein sequence ID" value="KMS75697.1"/>
    <property type="molecule type" value="Genomic_DNA"/>
</dbReference>
<sequence>MRPLGEFLLPPGEAGDLSALHQGLAVAQCDVEQAARPVADGRDDPAGLVEPCDERLQRLALVIVEHHTVTAGDVDLGHGHGFLELVHEQAVGIPLVGAEVAEDGVRETLRVQWHESALDAGDGDCESGLFCDVVEVCQFTQPETGAVSDLLVLACGSCGAWDSFRRAWFDSEGGVSIESTRERSVPSGRRCTGEDCHPAGVE</sequence>
<feature type="region of interest" description="Disordered" evidence="1">
    <location>
        <begin position="179"/>
        <end position="202"/>
    </location>
</feature>
<dbReference type="Proteomes" id="UP000037432">
    <property type="component" value="Unassembled WGS sequence"/>
</dbReference>
<proteinExistence type="predicted"/>
<protein>
    <submittedName>
        <fullName evidence="2">Uncharacterized protein</fullName>
    </submittedName>
</protein>